<proteinExistence type="predicted"/>
<protein>
    <submittedName>
        <fullName evidence="1">Cytochrome oxidase subuit 1</fullName>
    </submittedName>
</protein>
<name>Q9B9U1_9ACAR</name>
<feature type="non-terminal residue" evidence="1">
    <location>
        <position position="185"/>
    </location>
</feature>
<dbReference type="EMBL" id="AB052700">
    <property type="protein sequence ID" value="BAB19793.2"/>
    <property type="molecule type" value="Genomic_DNA"/>
</dbReference>
<geneLocation type="mitochondrion" evidence="1"/>
<sequence>TDQQRKTLNTNCLPLPTNHLHSNRGSYSNWMNYMSPIIKNPIPKKVNSHNHSLNSPSSNIFNSKISQLYRINLQYDPPNSNTSTDTSILMKNPNYNNTTDYFTTSSSRSNHNTTNSSKLQHILLRSFGGSGPNPIPASILILRTPSGLHSNSTSIRNRITHLHNIFSQKSNILYYKNNLRHSIYW</sequence>
<gene>
    <name evidence="1" type="primary">co1</name>
</gene>
<organism evidence="1">
    <name type="scientific">Locustacarus buchneri</name>
    <dbReference type="NCBI Taxonomy" id="146710"/>
    <lineage>
        <taxon>Eukaryota</taxon>
        <taxon>Metazoa</taxon>
        <taxon>Ecdysozoa</taxon>
        <taxon>Arthropoda</taxon>
        <taxon>Chelicerata</taxon>
        <taxon>Arachnida</taxon>
        <taxon>Acari</taxon>
        <taxon>Acariformes</taxon>
        <taxon>Trombidiformes</taxon>
        <taxon>Prostigmata</taxon>
        <taxon>Eleutherengona</taxon>
        <taxon>Heterostigmata</taxon>
        <taxon>Tarsonemoidea</taxon>
        <taxon>Podapolipidae</taxon>
        <taxon>Locustacarus</taxon>
    </lineage>
</organism>
<feature type="non-terminal residue" evidence="1">
    <location>
        <position position="1"/>
    </location>
</feature>
<accession>Q9B9U1</accession>
<reference evidence="1" key="1">
    <citation type="journal article" date="2001" name="Mol. Ecol.">
        <title>Bumblebee commercialization will cause worldwide migration of parasitic mites.</title>
        <authorList>
            <person name="Goka K."/>
            <person name="Okabe K."/>
            <person name="Yoneda M."/>
            <person name="Niwa S."/>
        </authorList>
    </citation>
    <scope>NUCLEOTIDE SEQUENCE</scope>
    <source>
        <strain evidence="1">Belgium-1</strain>
    </source>
</reference>
<dbReference type="AlphaFoldDB" id="Q9B9U1"/>
<keyword evidence="1" id="KW-0496">Mitochondrion</keyword>
<evidence type="ECO:0000313" key="1">
    <source>
        <dbReference type="EMBL" id="BAB19793.2"/>
    </source>
</evidence>